<name>A0A3D9SGI4_9BACL</name>
<reference evidence="1 2" key="1">
    <citation type="submission" date="2018-08" db="EMBL/GenBank/DDBJ databases">
        <title>Genomic Encyclopedia of Type Strains, Phase III (KMG-III): the genomes of soil and plant-associated and newly described type strains.</title>
        <authorList>
            <person name="Whitman W."/>
        </authorList>
    </citation>
    <scope>NUCLEOTIDE SEQUENCE [LARGE SCALE GENOMIC DNA]</scope>
    <source>
        <strain evidence="1 2">CGMCC 1.10966</strain>
    </source>
</reference>
<dbReference type="AlphaFoldDB" id="A0A3D9SGI4"/>
<dbReference type="EMBL" id="QTTN01000008">
    <property type="protein sequence ID" value="REE88680.1"/>
    <property type="molecule type" value="Genomic_DNA"/>
</dbReference>
<sequence length="100" mass="11375">MAAFPEPFSVQYRVNRIFNPDYPLSSDDVIWTLEFMKKKVADEAPELLSLPQPLLLKKFQSFAEASLLLLKQRSGCGGVEADRMRRCLQEVITGLKIESN</sequence>
<evidence type="ECO:0000313" key="1">
    <source>
        <dbReference type="EMBL" id="REE88680.1"/>
    </source>
</evidence>
<evidence type="ECO:0000313" key="2">
    <source>
        <dbReference type="Proteomes" id="UP000256304"/>
    </source>
</evidence>
<protein>
    <submittedName>
        <fullName evidence="1">Uncharacterized protein</fullName>
    </submittedName>
</protein>
<dbReference type="Proteomes" id="UP000256304">
    <property type="component" value="Unassembled WGS sequence"/>
</dbReference>
<dbReference type="OrthoDB" id="2679120at2"/>
<comment type="caution">
    <text evidence="1">The sequence shown here is derived from an EMBL/GenBank/DDBJ whole genome shotgun (WGS) entry which is preliminary data.</text>
</comment>
<accession>A0A3D9SGI4</accession>
<organism evidence="1 2">
    <name type="scientific">Paenibacillus taihuensis</name>
    <dbReference type="NCBI Taxonomy" id="1156355"/>
    <lineage>
        <taxon>Bacteria</taxon>
        <taxon>Bacillati</taxon>
        <taxon>Bacillota</taxon>
        <taxon>Bacilli</taxon>
        <taxon>Bacillales</taxon>
        <taxon>Paenibacillaceae</taxon>
        <taxon>Paenibacillus</taxon>
    </lineage>
</organism>
<keyword evidence="2" id="KW-1185">Reference proteome</keyword>
<gene>
    <name evidence="1" type="ORF">A8990_108177</name>
</gene>
<proteinExistence type="predicted"/>